<dbReference type="Proteomes" id="UP000549517">
    <property type="component" value="Unassembled WGS sequence"/>
</dbReference>
<dbReference type="InterPro" id="IPR013249">
    <property type="entry name" value="RNA_pol_sigma70_r4_t2"/>
</dbReference>
<evidence type="ECO:0000256" key="1">
    <source>
        <dbReference type="ARBA" id="ARBA00010641"/>
    </source>
</evidence>
<dbReference type="InterPro" id="IPR039425">
    <property type="entry name" value="RNA_pol_sigma-70-like"/>
</dbReference>
<dbReference type="GO" id="GO:0003677">
    <property type="term" value="F:DNA binding"/>
    <property type="evidence" value="ECO:0007669"/>
    <property type="project" value="UniProtKB-KW"/>
</dbReference>
<evidence type="ECO:0000259" key="7">
    <source>
        <dbReference type="Pfam" id="PF04542"/>
    </source>
</evidence>
<evidence type="ECO:0000313" key="9">
    <source>
        <dbReference type="EMBL" id="NNG79023.1"/>
    </source>
</evidence>
<dbReference type="GO" id="GO:0006352">
    <property type="term" value="P:DNA-templated transcription initiation"/>
    <property type="evidence" value="ECO:0007669"/>
    <property type="project" value="InterPro"/>
</dbReference>
<reference evidence="9 10" key="1">
    <citation type="submission" date="2020-05" db="EMBL/GenBank/DDBJ databases">
        <title>MicrobeNet Type strains.</title>
        <authorList>
            <person name="Nicholson A.C."/>
        </authorList>
    </citation>
    <scope>NUCLEOTIDE SEQUENCE [LARGE SCALE GENOMIC DNA]</scope>
    <source>
        <strain evidence="9 10">CCUG 46604</strain>
    </source>
</reference>
<dbReference type="Pfam" id="PF04542">
    <property type="entry name" value="Sigma70_r2"/>
    <property type="match status" value="1"/>
</dbReference>
<dbReference type="InterPro" id="IPR007627">
    <property type="entry name" value="RNA_pol_sigma70_r2"/>
</dbReference>
<dbReference type="InterPro" id="IPR014284">
    <property type="entry name" value="RNA_pol_sigma-70_dom"/>
</dbReference>
<feature type="region of interest" description="Disordered" evidence="6">
    <location>
        <begin position="79"/>
        <end position="98"/>
    </location>
</feature>
<evidence type="ECO:0000259" key="8">
    <source>
        <dbReference type="Pfam" id="PF08281"/>
    </source>
</evidence>
<dbReference type="InterPro" id="IPR013325">
    <property type="entry name" value="RNA_pol_sigma_r2"/>
</dbReference>
<dbReference type="AlphaFoldDB" id="A0A849AQQ0"/>
<dbReference type="Gene3D" id="1.10.10.10">
    <property type="entry name" value="Winged helix-like DNA-binding domain superfamily/Winged helix DNA-binding domain"/>
    <property type="match status" value="1"/>
</dbReference>
<sequence>MHEPFEPVIRAHGATVMRVCLAVLAGRGGTTHDADDAWAETFVAALRAWPDLDADANVEAWLVRIAQRKAIDVLRARSRRRDDPVGDDHPVAADCDPAASSETAEIWTHVARLPDRQREAIGYHYLGGLTHVQTAELTGSTPAAVRRAAADGIAALRRRLDSEGVGTGHLAENGASS</sequence>
<dbReference type="RefSeq" id="WP_170274023.1">
    <property type="nucleotide sequence ID" value="NZ_BAAAKH010000001.1"/>
</dbReference>
<keyword evidence="4" id="KW-0238">DNA-binding</keyword>
<evidence type="ECO:0000256" key="2">
    <source>
        <dbReference type="ARBA" id="ARBA00023015"/>
    </source>
</evidence>
<dbReference type="GO" id="GO:0016987">
    <property type="term" value="F:sigma factor activity"/>
    <property type="evidence" value="ECO:0007669"/>
    <property type="project" value="UniProtKB-KW"/>
</dbReference>
<dbReference type="Gene3D" id="1.10.1740.10">
    <property type="match status" value="1"/>
</dbReference>
<feature type="domain" description="RNA polymerase sigma-70 region 2" evidence="7">
    <location>
        <begin position="9"/>
        <end position="80"/>
    </location>
</feature>
<keyword evidence="5" id="KW-0804">Transcription</keyword>
<accession>A0A849AQQ0</accession>
<evidence type="ECO:0000256" key="5">
    <source>
        <dbReference type="ARBA" id="ARBA00023163"/>
    </source>
</evidence>
<comment type="caution">
    <text evidence="9">The sequence shown here is derived from an EMBL/GenBank/DDBJ whole genome shotgun (WGS) entry which is preliminary data.</text>
</comment>
<evidence type="ECO:0000256" key="4">
    <source>
        <dbReference type="ARBA" id="ARBA00023125"/>
    </source>
</evidence>
<feature type="domain" description="RNA polymerase sigma factor 70 region 4 type 2" evidence="8">
    <location>
        <begin position="106"/>
        <end position="153"/>
    </location>
</feature>
<dbReference type="PANTHER" id="PTHR43133">
    <property type="entry name" value="RNA POLYMERASE ECF-TYPE SIGMA FACTO"/>
    <property type="match status" value="1"/>
</dbReference>
<gene>
    <name evidence="9" type="ORF">HLA91_06500</name>
</gene>
<dbReference type="Pfam" id="PF08281">
    <property type="entry name" value="Sigma70_r4_2"/>
    <property type="match status" value="1"/>
</dbReference>
<dbReference type="PANTHER" id="PTHR43133:SF8">
    <property type="entry name" value="RNA POLYMERASE SIGMA FACTOR HI_1459-RELATED"/>
    <property type="match status" value="1"/>
</dbReference>
<proteinExistence type="inferred from homology"/>
<evidence type="ECO:0000313" key="10">
    <source>
        <dbReference type="Proteomes" id="UP000549517"/>
    </source>
</evidence>
<dbReference type="EMBL" id="JABEMC010000003">
    <property type="protein sequence ID" value="NNG79023.1"/>
    <property type="molecule type" value="Genomic_DNA"/>
</dbReference>
<dbReference type="SUPFAM" id="SSF88946">
    <property type="entry name" value="Sigma2 domain of RNA polymerase sigma factors"/>
    <property type="match status" value="1"/>
</dbReference>
<organism evidence="9 10">
    <name type="scientific">Brevibacterium luteolum</name>
    <dbReference type="NCBI Taxonomy" id="199591"/>
    <lineage>
        <taxon>Bacteria</taxon>
        <taxon>Bacillati</taxon>
        <taxon>Actinomycetota</taxon>
        <taxon>Actinomycetes</taxon>
        <taxon>Micrococcales</taxon>
        <taxon>Brevibacteriaceae</taxon>
        <taxon>Brevibacterium</taxon>
    </lineage>
</organism>
<evidence type="ECO:0000256" key="6">
    <source>
        <dbReference type="SAM" id="MobiDB-lite"/>
    </source>
</evidence>
<feature type="compositionally biased region" description="Basic and acidic residues" evidence="6">
    <location>
        <begin position="79"/>
        <end position="91"/>
    </location>
</feature>
<name>A0A849AQQ0_9MICO</name>
<dbReference type="SUPFAM" id="SSF88659">
    <property type="entry name" value="Sigma3 and sigma4 domains of RNA polymerase sigma factors"/>
    <property type="match status" value="1"/>
</dbReference>
<dbReference type="InterPro" id="IPR013324">
    <property type="entry name" value="RNA_pol_sigma_r3/r4-like"/>
</dbReference>
<evidence type="ECO:0000256" key="3">
    <source>
        <dbReference type="ARBA" id="ARBA00023082"/>
    </source>
</evidence>
<comment type="similarity">
    <text evidence="1">Belongs to the sigma-70 factor family. ECF subfamily.</text>
</comment>
<dbReference type="NCBIfam" id="TIGR02937">
    <property type="entry name" value="sigma70-ECF"/>
    <property type="match status" value="1"/>
</dbReference>
<dbReference type="InterPro" id="IPR036388">
    <property type="entry name" value="WH-like_DNA-bd_sf"/>
</dbReference>
<protein>
    <submittedName>
        <fullName evidence="9">RNA polymerase sigma factor</fullName>
    </submittedName>
</protein>
<keyword evidence="2" id="KW-0805">Transcription regulation</keyword>
<keyword evidence="3" id="KW-0731">Sigma factor</keyword>